<proteinExistence type="predicted"/>
<gene>
    <name evidence="1" type="ORF">KGHFPOIM_00041</name>
</gene>
<protein>
    <recommendedName>
        <fullName evidence="2">Squalene cyclase C-terminal domain-containing protein</fullName>
    </recommendedName>
</protein>
<dbReference type="AlphaFoldDB" id="A0A7G9Z9G5"/>
<organism evidence="1">
    <name type="scientific">Candidatus Methanophaga sp. ANME-1 ERB7</name>
    <dbReference type="NCBI Taxonomy" id="2759913"/>
    <lineage>
        <taxon>Archaea</taxon>
        <taxon>Methanobacteriati</taxon>
        <taxon>Methanobacteriota</taxon>
        <taxon>Stenosarchaea group</taxon>
        <taxon>Methanomicrobia</taxon>
        <taxon>Candidatus Methanophagales</taxon>
        <taxon>Candidatus Methanophagaceae</taxon>
        <taxon>Candidatus Methanophaga</taxon>
    </lineage>
</organism>
<sequence>MSVIKRQKSVFVTSCLLIAFVFCVISIGASAEGTNLQASGVGIDLGTDDDVLTNIDKFEYNTNSPNTDTDIDDDGLMDTFEDSIEQGISYLFSTRTDPNRTRGEFAIFESSYMNMSDEVYRKINFGTPLVYHSLGFLENLTLNRSILDDIDIMRTDAISFMQRHRECDEYDGPNVLGVDTGGAVWRYYYEFGDHMLLRALFNVPDIDDTTMILQALYENGENIDDYYPTTATDYFINFQLRDAFITHNPLVPPVQLQYNNFDTWTYEGIQSRIYKLEDYDVVVNANVLFFYSTQLNTSDLQTQIPEVFDYINYGIAKMNENRQKAIFPGSWTGVNISIYYPSPFTFTFFLSRAYKDGGAPITGNQSININKINEYILADDDKDGQLDRQSTNGSWGNFELINGTKTLVTNDLESALATLSLLNIYDTLNISDKVIANAAIDNSIEYLLENQNPDGSWDSAFWFQAPQPTRYSGSAEITTGFVLEALAKYHATRPKTTSAVSDQ</sequence>
<accession>A0A7G9Z9G5</accession>
<dbReference type="Gene3D" id="1.50.10.20">
    <property type="match status" value="1"/>
</dbReference>
<evidence type="ECO:0000313" key="1">
    <source>
        <dbReference type="EMBL" id="QNO56899.1"/>
    </source>
</evidence>
<dbReference type="SUPFAM" id="SSF48239">
    <property type="entry name" value="Terpenoid cyclases/Protein prenyltransferases"/>
    <property type="match status" value="1"/>
</dbReference>
<evidence type="ECO:0008006" key="2">
    <source>
        <dbReference type="Google" id="ProtNLM"/>
    </source>
</evidence>
<dbReference type="InterPro" id="IPR008930">
    <property type="entry name" value="Terpenoid_cyclase/PrenylTrfase"/>
</dbReference>
<name>A0A7G9Z9G5_9EURY</name>
<dbReference type="EMBL" id="MT631671">
    <property type="protein sequence ID" value="QNO56899.1"/>
    <property type="molecule type" value="Genomic_DNA"/>
</dbReference>
<reference evidence="1" key="1">
    <citation type="submission" date="2020-06" db="EMBL/GenBank/DDBJ databases">
        <title>Unique genomic features of the anaerobic methanotrophic archaea.</title>
        <authorList>
            <person name="Chadwick G.L."/>
            <person name="Skennerton C.T."/>
            <person name="Laso-Perez R."/>
            <person name="Leu A.O."/>
            <person name="Speth D.R."/>
            <person name="Yu H."/>
            <person name="Morgan-Lang C."/>
            <person name="Hatzenpichler R."/>
            <person name="Goudeau D."/>
            <person name="Malmstrom R."/>
            <person name="Brazelton W.J."/>
            <person name="Woyke T."/>
            <person name="Hallam S.J."/>
            <person name="Tyson G.W."/>
            <person name="Wegener G."/>
            <person name="Boetius A."/>
            <person name="Orphan V."/>
        </authorList>
    </citation>
    <scope>NUCLEOTIDE SEQUENCE</scope>
</reference>